<evidence type="ECO:0000256" key="1">
    <source>
        <dbReference type="SAM" id="MobiDB-lite"/>
    </source>
</evidence>
<accession>A0AA35W4D5</accession>
<organism evidence="2 3">
    <name type="scientific">Geodia barretti</name>
    <name type="common">Barrett's horny sponge</name>
    <dbReference type="NCBI Taxonomy" id="519541"/>
    <lineage>
        <taxon>Eukaryota</taxon>
        <taxon>Metazoa</taxon>
        <taxon>Porifera</taxon>
        <taxon>Demospongiae</taxon>
        <taxon>Heteroscleromorpha</taxon>
        <taxon>Tetractinellida</taxon>
        <taxon>Astrophorina</taxon>
        <taxon>Geodiidae</taxon>
        <taxon>Geodia</taxon>
    </lineage>
</organism>
<dbReference type="AlphaFoldDB" id="A0AA35W4D5"/>
<comment type="caution">
    <text evidence="2">The sequence shown here is derived from an EMBL/GenBank/DDBJ whole genome shotgun (WGS) entry which is preliminary data.</text>
</comment>
<gene>
    <name evidence="2" type="ORF">GBAR_LOCUS3251</name>
</gene>
<name>A0AA35W4D5_GEOBA</name>
<dbReference type="EMBL" id="CASHTH010000448">
    <property type="protein sequence ID" value="CAI8001681.1"/>
    <property type="molecule type" value="Genomic_DNA"/>
</dbReference>
<dbReference type="PROSITE" id="PS51257">
    <property type="entry name" value="PROKAR_LIPOPROTEIN"/>
    <property type="match status" value="1"/>
</dbReference>
<evidence type="ECO:0000313" key="3">
    <source>
        <dbReference type="Proteomes" id="UP001174909"/>
    </source>
</evidence>
<feature type="region of interest" description="Disordered" evidence="1">
    <location>
        <begin position="91"/>
        <end position="127"/>
    </location>
</feature>
<reference evidence="2" key="1">
    <citation type="submission" date="2023-03" db="EMBL/GenBank/DDBJ databases">
        <authorList>
            <person name="Steffen K."/>
            <person name="Cardenas P."/>
        </authorList>
    </citation>
    <scope>NUCLEOTIDE SEQUENCE</scope>
</reference>
<dbReference type="Proteomes" id="UP001174909">
    <property type="component" value="Unassembled WGS sequence"/>
</dbReference>
<evidence type="ECO:0000313" key="2">
    <source>
        <dbReference type="EMBL" id="CAI8001681.1"/>
    </source>
</evidence>
<feature type="compositionally biased region" description="Basic residues" evidence="1">
    <location>
        <begin position="101"/>
        <end position="116"/>
    </location>
</feature>
<sequence length="127" mass="13911">MGAVAARRRPSSALLSRFENMPVTGVGGMGLSCSTPSPNLHPTQLGGLSQDWMIFRACPVDPGLQKELVEHIELYPHTKMTLPSAILQSLGLHPTGESDIKKKRKDSSTKKRRHSSKSNSQDKESFN</sequence>
<keyword evidence="3" id="KW-1185">Reference proteome</keyword>
<protein>
    <submittedName>
        <fullName evidence="2">Uncharacterized protein</fullName>
    </submittedName>
</protein>
<proteinExistence type="predicted"/>